<dbReference type="SUPFAM" id="SSF81383">
    <property type="entry name" value="F-box domain"/>
    <property type="match status" value="1"/>
</dbReference>
<dbReference type="Pfam" id="PF08268">
    <property type="entry name" value="FBA_3"/>
    <property type="match status" value="1"/>
</dbReference>
<dbReference type="NCBIfam" id="TIGR01640">
    <property type="entry name" value="F_box_assoc_1"/>
    <property type="match status" value="1"/>
</dbReference>
<dbReference type="SMART" id="SM00256">
    <property type="entry name" value="FBOX"/>
    <property type="match status" value="1"/>
</dbReference>
<protein>
    <submittedName>
        <fullName evidence="2">F-box protein-like</fullName>
    </submittedName>
</protein>
<proteinExistence type="predicted"/>
<dbReference type="InterPro" id="IPR001810">
    <property type="entry name" value="F-box_dom"/>
</dbReference>
<keyword evidence="3" id="KW-1185">Reference proteome</keyword>
<evidence type="ECO:0000313" key="2">
    <source>
        <dbReference type="EMBL" id="KZV38143.1"/>
    </source>
</evidence>
<dbReference type="InterPro" id="IPR013187">
    <property type="entry name" value="F-box-assoc_dom_typ3"/>
</dbReference>
<dbReference type="PROSITE" id="PS50181">
    <property type="entry name" value="FBOX"/>
    <property type="match status" value="1"/>
</dbReference>
<dbReference type="EMBL" id="KV002099">
    <property type="protein sequence ID" value="KZV38143.1"/>
    <property type="molecule type" value="Genomic_DNA"/>
</dbReference>
<dbReference type="InterPro" id="IPR050796">
    <property type="entry name" value="SCF_F-box_component"/>
</dbReference>
<dbReference type="PANTHER" id="PTHR31672:SF13">
    <property type="entry name" value="F-BOX PROTEIN CPR30-LIKE"/>
    <property type="match status" value="1"/>
</dbReference>
<sequence length="398" mass="44471">MCRTSPFLVNLPSEILINILSRLPIQTILSCKCVNKQLLCLLSTPEFAASHLPLSTTGLLILHYCNYLTSCRVFEFEDELGLQNSNLHSSAVRKFDLNVSMGLPDVCLGVVGSVNGLLCLREWGNSGYDALYVCNPMTREYIALPRIEGSPENSDFFDYGFGVSKMSGQYKVVGYVHRQSYDSQPGPCSDIRDYECLVYTVGTRSWRKVQPGAPFEHYDLSFSLFLKGNLHGCVLDYCGSAVKLIYCFDLESESFKPFLQIPPSQDGAPLAGNLGILDDCLCFLENRSADEGISALSVMKEYGVAKSWTEILVISEVEDFTFLYKDCIYPIKAFKNGDLVLNWNNLNLFYFNSVTKTCRDLDSGIQNEQSSIEAIIPHRLSLLSLKNFDGENVLSFSS</sequence>
<dbReference type="Proteomes" id="UP000250235">
    <property type="component" value="Unassembled WGS sequence"/>
</dbReference>
<accession>A0A2Z7BU95</accession>
<evidence type="ECO:0000259" key="1">
    <source>
        <dbReference type="PROSITE" id="PS50181"/>
    </source>
</evidence>
<feature type="domain" description="F-box" evidence="1">
    <location>
        <begin position="5"/>
        <end position="52"/>
    </location>
</feature>
<gene>
    <name evidence="2" type="ORF">F511_42419</name>
</gene>
<dbReference type="InterPro" id="IPR017451">
    <property type="entry name" value="F-box-assoc_interact_dom"/>
</dbReference>
<dbReference type="InterPro" id="IPR036047">
    <property type="entry name" value="F-box-like_dom_sf"/>
</dbReference>
<evidence type="ECO:0000313" key="3">
    <source>
        <dbReference type="Proteomes" id="UP000250235"/>
    </source>
</evidence>
<name>A0A2Z7BU95_9LAMI</name>
<dbReference type="Pfam" id="PF00646">
    <property type="entry name" value="F-box"/>
    <property type="match status" value="1"/>
</dbReference>
<dbReference type="AlphaFoldDB" id="A0A2Z7BU95"/>
<dbReference type="OrthoDB" id="894159at2759"/>
<organism evidence="2 3">
    <name type="scientific">Dorcoceras hygrometricum</name>
    <dbReference type="NCBI Taxonomy" id="472368"/>
    <lineage>
        <taxon>Eukaryota</taxon>
        <taxon>Viridiplantae</taxon>
        <taxon>Streptophyta</taxon>
        <taxon>Embryophyta</taxon>
        <taxon>Tracheophyta</taxon>
        <taxon>Spermatophyta</taxon>
        <taxon>Magnoliopsida</taxon>
        <taxon>eudicotyledons</taxon>
        <taxon>Gunneridae</taxon>
        <taxon>Pentapetalae</taxon>
        <taxon>asterids</taxon>
        <taxon>lamiids</taxon>
        <taxon>Lamiales</taxon>
        <taxon>Gesneriaceae</taxon>
        <taxon>Didymocarpoideae</taxon>
        <taxon>Trichosporeae</taxon>
        <taxon>Loxocarpinae</taxon>
        <taxon>Dorcoceras</taxon>
    </lineage>
</organism>
<dbReference type="Gene3D" id="1.20.1280.50">
    <property type="match status" value="1"/>
</dbReference>
<reference evidence="2 3" key="1">
    <citation type="journal article" date="2015" name="Proc. Natl. Acad. Sci. U.S.A.">
        <title>The resurrection genome of Boea hygrometrica: A blueprint for survival of dehydration.</title>
        <authorList>
            <person name="Xiao L."/>
            <person name="Yang G."/>
            <person name="Zhang L."/>
            <person name="Yang X."/>
            <person name="Zhao S."/>
            <person name="Ji Z."/>
            <person name="Zhou Q."/>
            <person name="Hu M."/>
            <person name="Wang Y."/>
            <person name="Chen M."/>
            <person name="Xu Y."/>
            <person name="Jin H."/>
            <person name="Xiao X."/>
            <person name="Hu G."/>
            <person name="Bao F."/>
            <person name="Hu Y."/>
            <person name="Wan P."/>
            <person name="Li L."/>
            <person name="Deng X."/>
            <person name="Kuang T."/>
            <person name="Xiang C."/>
            <person name="Zhu J.K."/>
            <person name="Oliver M.J."/>
            <person name="He Y."/>
        </authorList>
    </citation>
    <scope>NUCLEOTIDE SEQUENCE [LARGE SCALE GENOMIC DNA]</scope>
    <source>
        <strain evidence="3">cv. XS01</strain>
    </source>
</reference>
<dbReference type="PANTHER" id="PTHR31672">
    <property type="entry name" value="BNACNNG10540D PROTEIN"/>
    <property type="match status" value="1"/>
</dbReference>